<organism evidence="3 4">
    <name type="scientific">Amycolatopsis silviterrae</name>
    <dbReference type="NCBI Taxonomy" id="1656914"/>
    <lineage>
        <taxon>Bacteria</taxon>
        <taxon>Bacillati</taxon>
        <taxon>Actinomycetota</taxon>
        <taxon>Actinomycetes</taxon>
        <taxon>Pseudonocardiales</taxon>
        <taxon>Pseudonocardiaceae</taxon>
        <taxon>Amycolatopsis</taxon>
    </lineage>
</organism>
<dbReference type="Proteomes" id="UP001597483">
    <property type="component" value="Unassembled WGS sequence"/>
</dbReference>
<dbReference type="Gene3D" id="3.30.530.20">
    <property type="match status" value="1"/>
</dbReference>
<evidence type="ECO:0000313" key="3">
    <source>
        <dbReference type="EMBL" id="MFD2472413.1"/>
    </source>
</evidence>
<gene>
    <name evidence="3" type="ORF">ACFSVL_33805</name>
</gene>
<name>A0ABW5HGH5_9PSEU</name>
<sequence length="174" mass="19504">MTARESDIEDGVVEARPDGSAALVFARRLDHPVERVWQALTDVGLLSGWWGAAERLELVEGGQFVLRWLNSDEQGNQVVLHGKVTRLEPPRLLEYDTDVHGTLTFALRPADSGTALTFSSTVRLPAESHPVMLAGWHMHLGFLVGLLDGRRADLVNLPLDDWARWRDRYEEAAR</sequence>
<keyword evidence="4" id="KW-1185">Reference proteome</keyword>
<comment type="similarity">
    <text evidence="1">Belongs to the AHA1 family.</text>
</comment>
<evidence type="ECO:0000313" key="4">
    <source>
        <dbReference type="Proteomes" id="UP001597483"/>
    </source>
</evidence>
<dbReference type="SUPFAM" id="SSF55961">
    <property type="entry name" value="Bet v1-like"/>
    <property type="match status" value="1"/>
</dbReference>
<evidence type="ECO:0000259" key="2">
    <source>
        <dbReference type="Pfam" id="PF08327"/>
    </source>
</evidence>
<feature type="domain" description="Activator of Hsp90 ATPase homologue 1/2-like C-terminal" evidence="2">
    <location>
        <begin position="30"/>
        <end position="147"/>
    </location>
</feature>
<protein>
    <submittedName>
        <fullName evidence="3">SRPBCC domain-containing protein</fullName>
    </submittedName>
</protein>
<dbReference type="InterPro" id="IPR013538">
    <property type="entry name" value="ASHA1/2-like_C"/>
</dbReference>
<dbReference type="Pfam" id="PF08327">
    <property type="entry name" value="AHSA1"/>
    <property type="match status" value="1"/>
</dbReference>
<evidence type="ECO:0000256" key="1">
    <source>
        <dbReference type="ARBA" id="ARBA00006817"/>
    </source>
</evidence>
<dbReference type="EMBL" id="JBHUKS010000026">
    <property type="protein sequence ID" value="MFD2472413.1"/>
    <property type="molecule type" value="Genomic_DNA"/>
</dbReference>
<comment type="caution">
    <text evidence="3">The sequence shown here is derived from an EMBL/GenBank/DDBJ whole genome shotgun (WGS) entry which is preliminary data.</text>
</comment>
<dbReference type="InterPro" id="IPR023393">
    <property type="entry name" value="START-like_dom_sf"/>
</dbReference>
<proteinExistence type="inferred from homology"/>
<reference evidence="4" key="1">
    <citation type="journal article" date="2019" name="Int. J. Syst. Evol. Microbiol.">
        <title>The Global Catalogue of Microorganisms (GCM) 10K type strain sequencing project: providing services to taxonomists for standard genome sequencing and annotation.</title>
        <authorList>
            <consortium name="The Broad Institute Genomics Platform"/>
            <consortium name="The Broad Institute Genome Sequencing Center for Infectious Disease"/>
            <person name="Wu L."/>
            <person name="Ma J."/>
        </authorList>
    </citation>
    <scope>NUCLEOTIDE SEQUENCE [LARGE SCALE GENOMIC DNA]</scope>
    <source>
        <strain evidence="4">CGMCC 4.7641</strain>
    </source>
</reference>
<dbReference type="RefSeq" id="WP_378310070.1">
    <property type="nucleotide sequence ID" value="NZ_JBHUKS010000026.1"/>
</dbReference>
<accession>A0ABW5HGH5</accession>